<name>A0A1G1XNP5_9BACT</name>
<dbReference type="PANTHER" id="PTHR43585">
    <property type="entry name" value="FUMIPYRROLE BIOSYNTHESIS PROTEIN C"/>
    <property type="match status" value="1"/>
</dbReference>
<dbReference type="PANTHER" id="PTHR43585:SF2">
    <property type="entry name" value="ATP-GRASP ENZYME FSQD"/>
    <property type="match status" value="1"/>
</dbReference>
<dbReference type="Gene3D" id="3.30.470.20">
    <property type="entry name" value="ATP-grasp fold, B domain"/>
    <property type="match status" value="1"/>
</dbReference>
<dbReference type="GO" id="GO:0016874">
    <property type="term" value="F:ligase activity"/>
    <property type="evidence" value="ECO:0007669"/>
    <property type="project" value="UniProtKB-KW"/>
</dbReference>
<evidence type="ECO:0000259" key="5">
    <source>
        <dbReference type="PROSITE" id="PS50975"/>
    </source>
</evidence>
<dbReference type="AlphaFoldDB" id="A0A1G1XNP5"/>
<feature type="domain" description="ATP-grasp" evidence="5">
    <location>
        <begin position="122"/>
        <end position="323"/>
    </location>
</feature>
<dbReference type="GO" id="GO:0005524">
    <property type="term" value="F:ATP binding"/>
    <property type="evidence" value="ECO:0007669"/>
    <property type="project" value="UniProtKB-UniRule"/>
</dbReference>
<dbReference type="SUPFAM" id="SSF56059">
    <property type="entry name" value="Glutathione synthetase ATP-binding domain-like"/>
    <property type="match status" value="1"/>
</dbReference>
<keyword evidence="2 4" id="KW-0547">Nucleotide-binding</keyword>
<dbReference type="Gene3D" id="3.40.50.20">
    <property type="match status" value="1"/>
</dbReference>
<proteinExistence type="predicted"/>
<dbReference type="Proteomes" id="UP000176498">
    <property type="component" value="Unassembled WGS sequence"/>
</dbReference>
<evidence type="ECO:0000256" key="4">
    <source>
        <dbReference type="PROSITE-ProRule" id="PRU00409"/>
    </source>
</evidence>
<keyword evidence="1" id="KW-0436">Ligase</keyword>
<gene>
    <name evidence="6" type="ORF">A2Y82_02130</name>
</gene>
<dbReference type="Pfam" id="PF13535">
    <property type="entry name" value="ATP-grasp_4"/>
    <property type="match status" value="1"/>
</dbReference>
<evidence type="ECO:0000313" key="6">
    <source>
        <dbReference type="EMBL" id="OGY41210.1"/>
    </source>
</evidence>
<keyword evidence="3 4" id="KW-0067">ATP-binding</keyword>
<comment type="caution">
    <text evidence="6">The sequence shown here is derived from an EMBL/GenBank/DDBJ whole genome shotgun (WGS) entry which is preliminary data.</text>
</comment>
<dbReference type="InterPro" id="IPR011761">
    <property type="entry name" value="ATP-grasp"/>
</dbReference>
<evidence type="ECO:0000256" key="2">
    <source>
        <dbReference type="ARBA" id="ARBA00022741"/>
    </source>
</evidence>
<dbReference type="EMBL" id="MHHZ01000021">
    <property type="protein sequence ID" value="OGY41210.1"/>
    <property type="molecule type" value="Genomic_DNA"/>
</dbReference>
<dbReference type="GO" id="GO:0046872">
    <property type="term" value="F:metal ion binding"/>
    <property type="evidence" value="ECO:0007669"/>
    <property type="project" value="InterPro"/>
</dbReference>
<accession>A0A1G1XNP5</accession>
<evidence type="ECO:0000256" key="1">
    <source>
        <dbReference type="ARBA" id="ARBA00022598"/>
    </source>
</evidence>
<sequence>MRNGTASLTDKTILVVNTGTIKKRFIFQKLKKLGLKVVCLNKEKNWAASHVDYWIVADTTNQSECISALKEFIANNPEVKINGAITFWEDDVLLTSKIIDKFNFIGIPYDIAKKVRNKYLFREFCNENGIAAPKHLLIKTLADIENLPENFSFPLVIKPVYGASSAYVIKVNDKEDLKHTYQYIKKNISTATESALADGLDIFLEEYIEGDEVDIDIIMQNGKMKFRSISDNYQTQEPFFVETGQAIPSSLPLYKQQELVAAAEETLEKLGLQNGVIHFEAKSTPNGPVPIEINLRMGGDYVYSYVKGCWGVDLIEYAVKVAFGEYVKIEKPSNPLKYIIGQDFRSDYSGVLIS</sequence>
<protein>
    <recommendedName>
        <fullName evidence="5">ATP-grasp domain-containing protein</fullName>
    </recommendedName>
</protein>
<dbReference type="InterPro" id="IPR052032">
    <property type="entry name" value="ATP-dep_AA_Ligase"/>
</dbReference>
<dbReference type="PROSITE" id="PS50975">
    <property type="entry name" value="ATP_GRASP"/>
    <property type="match status" value="1"/>
</dbReference>
<evidence type="ECO:0000313" key="7">
    <source>
        <dbReference type="Proteomes" id="UP000176498"/>
    </source>
</evidence>
<feature type="non-terminal residue" evidence="6">
    <location>
        <position position="354"/>
    </location>
</feature>
<reference evidence="6 7" key="1">
    <citation type="journal article" date="2016" name="Nat. Commun.">
        <title>Thousands of microbial genomes shed light on interconnected biogeochemical processes in an aquifer system.</title>
        <authorList>
            <person name="Anantharaman K."/>
            <person name="Brown C.T."/>
            <person name="Hug L.A."/>
            <person name="Sharon I."/>
            <person name="Castelle C.J."/>
            <person name="Probst A.J."/>
            <person name="Thomas B.C."/>
            <person name="Singh A."/>
            <person name="Wilkins M.J."/>
            <person name="Karaoz U."/>
            <person name="Brodie E.L."/>
            <person name="Williams K.H."/>
            <person name="Hubbard S.S."/>
            <person name="Banfield J.F."/>
        </authorList>
    </citation>
    <scope>NUCLEOTIDE SEQUENCE [LARGE SCALE GENOMIC DNA]</scope>
</reference>
<organism evidence="6 7">
    <name type="scientific">Candidatus Buchananbacteria bacterium RBG_13_36_9</name>
    <dbReference type="NCBI Taxonomy" id="1797530"/>
    <lineage>
        <taxon>Bacteria</taxon>
        <taxon>Candidatus Buchananiibacteriota</taxon>
    </lineage>
</organism>
<evidence type="ECO:0000256" key="3">
    <source>
        <dbReference type="ARBA" id="ARBA00022840"/>
    </source>
</evidence>